<protein>
    <recommendedName>
        <fullName evidence="3">Phage integrase family protein</fullName>
    </recommendedName>
</protein>
<proteinExistence type="predicted"/>
<evidence type="ECO:0000313" key="2">
    <source>
        <dbReference type="Proteomes" id="UP000189229"/>
    </source>
</evidence>
<comment type="caution">
    <text evidence="1">The sequence shown here is derived from an EMBL/GenBank/DDBJ whole genome shotgun (WGS) entry which is preliminary data.</text>
</comment>
<dbReference type="SUPFAM" id="SSF56349">
    <property type="entry name" value="DNA breaking-rejoining enzymes"/>
    <property type="match status" value="1"/>
</dbReference>
<evidence type="ECO:0008006" key="3">
    <source>
        <dbReference type="Google" id="ProtNLM"/>
    </source>
</evidence>
<dbReference type="EMBL" id="MVBM01000001">
    <property type="protein sequence ID" value="OOK82730.1"/>
    <property type="molecule type" value="Genomic_DNA"/>
</dbReference>
<gene>
    <name evidence="1" type="ORF">BZL30_1372</name>
</gene>
<dbReference type="GO" id="GO:0003677">
    <property type="term" value="F:DNA binding"/>
    <property type="evidence" value="ECO:0007669"/>
    <property type="project" value="InterPro"/>
</dbReference>
<organism evidence="1 2">
    <name type="scientific">Mycobacterium kansasii</name>
    <dbReference type="NCBI Taxonomy" id="1768"/>
    <lineage>
        <taxon>Bacteria</taxon>
        <taxon>Bacillati</taxon>
        <taxon>Actinomycetota</taxon>
        <taxon>Actinomycetes</taxon>
        <taxon>Mycobacteriales</taxon>
        <taxon>Mycobacteriaceae</taxon>
        <taxon>Mycobacterium</taxon>
    </lineage>
</organism>
<dbReference type="InterPro" id="IPR011010">
    <property type="entry name" value="DNA_brk_join_enz"/>
</dbReference>
<reference evidence="1 2" key="1">
    <citation type="submission" date="2017-02" db="EMBL/GenBank/DDBJ databases">
        <title>Complete genome sequences of Mycobacterium kansasii strains isolated from rhesus macaques.</title>
        <authorList>
            <person name="Panda A."/>
            <person name="Nagaraj S."/>
            <person name="Zhao X."/>
            <person name="Tettelin H."/>
            <person name="Detolla L.J."/>
        </authorList>
    </citation>
    <scope>NUCLEOTIDE SEQUENCE [LARGE SCALE GENOMIC DNA]</scope>
    <source>
        <strain evidence="1 2">11-3813</strain>
    </source>
</reference>
<accession>A0A1V3XUJ0</accession>
<sequence>MSGPDGHIRPDLQPIYQAITATGAPRTALNWLRNSAGAALLIQMASGAVETTHQALDAHPRPAVAGYLRAVLVANNVLPQRDEQLSATEQLLTRTLTSITRDSDRRLIHSYATWQVLRRLRVTATRGDRPRTYTHHARTNINPAVDLLNWLADHQTTLAHTGQADIDNYLAGQPPSRYRVRDFLQWAAAGGHTGPITIATPGRNPGPATDHDQRWAQIARLLHDDTIELTDRVAGSLLLLYGQQLARIVAITHDQIKTQGQQVFLRLGTDDLHIPEPLAALITALVRDGRPYTGVGTPPTTNWQFPGLQPGRPLTAARLGERLRKLGIRAQPGRRAALTHLAAQLPAAVIADLLGIHPNTAVHWVHDAGGDWNRYAAQPTQDVNHQP</sequence>
<name>A0A1V3XUJ0_MYCKA</name>
<evidence type="ECO:0000313" key="1">
    <source>
        <dbReference type="EMBL" id="OOK82730.1"/>
    </source>
</evidence>
<dbReference type="Proteomes" id="UP000189229">
    <property type="component" value="Unassembled WGS sequence"/>
</dbReference>
<dbReference type="AlphaFoldDB" id="A0A1V3XUJ0"/>